<dbReference type="Gene3D" id="4.10.365.10">
    <property type="entry name" value="p27"/>
    <property type="match status" value="1"/>
</dbReference>
<dbReference type="Proteomes" id="UP000886520">
    <property type="component" value="Chromosome 23"/>
</dbReference>
<accession>A0A9D4U526</accession>
<dbReference type="PIRSF" id="PIRSF017811">
    <property type="entry name" value="CDK_inhib_pln"/>
    <property type="match status" value="1"/>
</dbReference>
<keyword evidence="6" id="KW-1185">Reference proteome</keyword>
<feature type="region of interest" description="Disordered" evidence="3">
    <location>
        <begin position="57"/>
        <end position="113"/>
    </location>
</feature>
<comment type="caution">
    <text evidence="5">The sequence shown here is derived from an EMBL/GenBank/DDBJ whole genome shotgun (WGS) entry which is preliminary data.</text>
</comment>
<evidence type="ECO:0000256" key="3">
    <source>
        <dbReference type="SAM" id="MobiDB-lite"/>
    </source>
</evidence>
<reference evidence="5" key="1">
    <citation type="submission" date="2021-01" db="EMBL/GenBank/DDBJ databases">
        <title>Adiantum capillus-veneris genome.</title>
        <authorList>
            <person name="Fang Y."/>
            <person name="Liao Q."/>
        </authorList>
    </citation>
    <scope>NUCLEOTIDE SEQUENCE</scope>
    <source>
        <strain evidence="5">H3</strain>
        <tissue evidence="5">Leaf</tissue>
    </source>
</reference>
<evidence type="ECO:0000313" key="6">
    <source>
        <dbReference type="Proteomes" id="UP000886520"/>
    </source>
</evidence>
<dbReference type="Pfam" id="PF02234">
    <property type="entry name" value="CDI"/>
    <property type="match status" value="1"/>
</dbReference>
<gene>
    <name evidence="5" type="ORF">GOP47_0023702</name>
</gene>
<dbReference type="InterPro" id="IPR044275">
    <property type="entry name" value="KRP"/>
</dbReference>
<dbReference type="EMBL" id="JABFUD020000023">
    <property type="protein sequence ID" value="KAI5061197.1"/>
    <property type="molecule type" value="Genomic_DNA"/>
</dbReference>
<dbReference type="InterPro" id="IPR003175">
    <property type="entry name" value="CDI_dom"/>
</dbReference>
<dbReference type="GO" id="GO:0004861">
    <property type="term" value="F:cyclin-dependent protein serine/threonine kinase inhibitor activity"/>
    <property type="evidence" value="ECO:0007669"/>
    <property type="project" value="InterPro"/>
</dbReference>
<dbReference type="GO" id="GO:0005634">
    <property type="term" value="C:nucleus"/>
    <property type="evidence" value="ECO:0007669"/>
    <property type="project" value="InterPro"/>
</dbReference>
<organism evidence="5 6">
    <name type="scientific">Adiantum capillus-veneris</name>
    <name type="common">Maidenhair fern</name>
    <dbReference type="NCBI Taxonomy" id="13818"/>
    <lineage>
        <taxon>Eukaryota</taxon>
        <taxon>Viridiplantae</taxon>
        <taxon>Streptophyta</taxon>
        <taxon>Embryophyta</taxon>
        <taxon>Tracheophyta</taxon>
        <taxon>Polypodiopsida</taxon>
        <taxon>Polypodiidae</taxon>
        <taxon>Polypodiales</taxon>
        <taxon>Pteridineae</taxon>
        <taxon>Pteridaceae</taxon>
        <taxon>Vittarioideae</taxon>
        <taxon>Adiantum</taxon>
    </lineage>
</organism>
<dbReference type="GO" id="GO:0051726">
    <property type="term" value="P:regulation of cell cycle"/>
    <property type="evidence" value="ECO:0007669"/>
    <property type="project" value="InterPro"/>
</dbReference>
<dbReference type="AlphaFoldDB" id="A0A9D4U526"/>
<proteinExistence type="inferred from homology"/>
<feature type="compositionally biased region" description="Basic and acidic residues" evidence="3">
    <location>
        <begin position="57"/>
        <end position="91"/>
    </location>
</feature>
<evidence type="ECO:0000259" key="4">
    <source>
        <dbReference type="Pfam" id="PF02234"/>
    </source>
</evidence>
<keyword evidence="2" id="KW-0649">Protein kinase inhibitor</keyword>
<comment type="similarity">
    <text evidence="1">Belongs to the CDI family. ICK/KRP subfamily.</text>
</comment>
<feature type="domain" description="Cyclin-dependent kinase inhibitor" evidence="4">
    <location>
        <begin position="219"/>
        <end position="260"/>
    </location>
</feature>
<dbReference type="InterPro" id="IPR044898">
    <property type="entry name" value="CDI_dom_sf"/>
</dbReference>
<sequence>MGKYMRKGKGVGKMAVIEEALGVRTRARALALQRDSKQDGNVGLQPPTDYMELRSRRFEKASARVGEESPSQPHKELFQKHLSSSKDESFKLHGSPRASKQHDARGVSRKPVGILTRHQRQALAQLAGPDNMEVEAQVEHSRRADLDFNAEVEQFFGESPMVAGPSSKDRHRRRTRESTPDSYAWSMEAPGSTSRTRRARRSQGRSLSAPPFNRANEAPSTSEIEAFFQGAEQQERRRFIERYNFDPANERPLRGRYEWTNT</sequence>
<feature type="region of interest" description="Disordered" evidence="3">
    <location>
        <begin position="32"/>
        <end position="51"/>
    </location>
</feature>
<evidence type="ECO:0000313" key="5">
    <source>
        <dbReference type="EMBL" id="KAI5061197.1"/>
    </source>
</evidence>
<evidence type="ECO:0000256" key="1">
    <source>
        <dbReference type="ARBA" id="ARBA00010274"/>
    </source>
</evidence>
<dbReference type="OrthoDB" id="6373236at2759"/>
<protein>
    <recommendedName>
        <fullName evidence="4">Cyclin-dependent kinase inhibitor domain-containing protein</fullName>
    </recommendedName>
</protein>
<evidence type="ECO:0000256" key="2">
    <source>
        <dbReference type="ARBA" id="ARBA00023013"/>
    </source>
</evidence>
<name>A0A9D4U526_ADICA</name>
<feature type="region of interest" description="Disordered" evidence="3">
    <location>
        <begin position="156"/>
        <end position="222"/>
    </location>
</feature>
<dbReference type="PANTHER" id="PTHR46776">
    <property type="entry name" value="CYCLIN-DEPENDENT KINASE INHIBITOR 4-RELATED"/>
    <property type="match status" value="1"/>
</dbReference>